<feature type="signal peptide" evidence="1">
    <location>
        <begin position="1"/>
        <end position="21"/>
    </location>
</feature>
<gene>
    <name evidence="2" type="ORF">E4U60_003121</name>
</gene>
<keyword evidence="1" id="KW-0732">Signal</keyword>
<reference evidence="2 3" key="1">
    <citation type="journal article" date="2020" name="bioRxiv">
        <title>Whole genome comparisons of ergot fungi reveals the divergence and evolution of species within the genus Claviceps are the result of varying mechanisms driving genome evolution and host range expansion.</title>
        <authorList>
            <person name="Wyka S.A."/>
            <person name="Mondo S.J."/>
            <person name="Liu M."/>
            <person name="Dettman J."/>
            <person name="Nalam V."/>
            <person name="Broders K.D."/>
        </authorList>
    </citation>
    <scope>NUCLEOTIDE SEQUENCE [LARGE SCALE GENOMIC DNA]</scope>
    <source>
        <strain evidence="2 3">CCC 1485</strain>
    </source>
</reference>
<dbReference type="AlphaFoldDB" id="A0A9P7SFQ6"/>
<organism evidence="2 3">
    <name type="scientific">Claviceps pazoutovae</name>
    <dbReference type="NCBI Taxonomy" id="1649127"/>
    <lineage>
        <taxon>Eukaryota</taxon>
        <taxon>Fungi</taxon>
        <taxon>Dikarya</taxon>
        <taxon>Ascomycota</taxon>
        <taxon>Pezizomycotina</taxon>
        <taxon>Sordariomycetes</taxon>
        <taxon>Hypocreomycetidae</taxon>
        <taxon>Hypocreales</taxon>
        <taxon>Clavicipitaceae</taxon>
        <taxon>Claviceps</taxon>
    </lineage>
</organism>
<evidence type="ECO:0008006" key="4">
    <source>
        <dbReference type="Google" id="ProtNLM"/>
    </source>
</evidence>
<comment type="caution">
    <text evidence="2">The sequence shown here is derived from an EMBL/GenBank/DDBJ whole genome shotgun (WGS) entry which is preliminary data.</text>
</comment>
<evidence type="ECO:0000256" key="1">
    <source>
        <dbReference type="SAM" id="SignalP"/>
    </source>
</evidence>
<accession>A0A9P7SFQ6</accession>
<dbReference type="EMBL" id="SRPO01000252">
    <property type="protein sequence ID" value="KAG5935535.1"/>
    <property type="molecule type" value="Genomic_DNA"/>
</dbReference>
<feature type="chain" id="PRO_5040247505" description="Peptidase inhibitor family I36" evidence="1">
    <location>
        <begin position="22"/>
        <end position="89"/>
    </location>
</feature>
<evidence type="ECO:0000313" key="2">
    <source>
        <dbReference type="EMBL" id="KAG5935535.1"/>
    </source>
</evidence>
<protein>
    <recommendedName>
        <fullName evidence="4">Peptidase inhibitor family I36</fullName>
    </recommendedName>
</protein>
<evidence type="ECO:0000313" key="3">
    <source>
        <dbReference type="Proteomes" id="UP000706124"/>
    </source>
</evidence>
<dbReference type="Proteomes" id="UP000706124">
    <property type="component" value="Unassembled WGS sequence"/>
</dbReference>
<name>A0A9P7SFQ6_9HYPO</name>
<sequence>MVKILSIFITTLAAISPMVQAGCTPGLNYCGWNLRQYGGKEALGSQLSRLRWAHARCDGRYDVLLRYGRGSPITPTYPDLRHSALQGLK</sequence>
<keyword evidence="3" id="KW-1185">Reference proteome</keyword>
<proteinExistence type="predicted"/>